<name>B6GXA3_PENRW</name>
<evidence type="ECO:0000313" key="2">
    <source>
        <dbReference type="Proteomes" id="UP000000724"/>
    </source>
</evidence>
<dbReference type="Proteomes" id="UP000000724">
    <property type="component" value="Contig Pc00c12"/>
</dbReference>
<proteinExistence type="predicted"/>
<accession>B6GXA3</accession>
<dbReference type="OMA" id="FNIRANS"/>
<sequence length="282" mass="31874">MDGLWNGQFIWDGTAGTINTAPLAPPDVHKVDETVPTEPWDRRFAWDHTRSTTHTASLAPPNVYAMDETVPTGNTSMCLVQKRLDALTEQLGNHELRLDDLETETLPSRDDTFKVPNKRSNHSGLLTQSQNRVAQGANILADIKVIADSRDDRKKIRRWKGIFRDHYSVPWDECQVQNGLARVEAGMLDIFNIRANSTPFMRRSLEYPNSSTTPDCMNFARDMGTVKYGHLIHYIHSRYGAGPEAMSSSIIVSSACLYVLRHELYFSTRGYKCSFGVSMNYV</sequence>
<dbReference type="OrthoDB" id="4365533at2759"/>
<evidence type="ECO:0000313" key="1">
    <source>
        <dbReference type="EMBL" id="CAP79658.1"/>
    </source>
</evidence>
<gene>
    <name evidence="1" type="ORF">Pc12g00310</name>
    <name evidence="1" type="ORF">PCH_Pc12g00310</name>
</gene>
<dbReference type="AlphaFoldDB" id="B6GXA3"/>
<protein>
    <submittedName>
        <fullName evidence="1">Uncharacterized protein</fullName>
    </submittedName>
</protein>
<dbReference type="EMBL" id="AM920427">
    <property type="protein sequence ID" value="CAP79658.1"/>
    <property type="molecule type" value="Genomic_DNA"/>
</dbReference>
<reference evidence="1 2" key="1">
    <citation type="journal article" date="2008" name="Nat. Biotechnol.">
        <title>Genome sequencing and analysis of the filamentous fungus Penicillium chrysogenum.</title>
        <authorList>
            <person name="van den Berg M.A."/>
            <person name="Albang R."/>
            <person name="Albermann K."/>
            <person name="Badger J.H."/>
            <person name="Daran J.-M."/>
            <person name="Driessen A.J.M."/>
            <person name="Garcia-Estrada C."/>
            <person name="Fedorova N.D."/>
            <person name="Harris D.M."/>
            <person name="Heijne W.H.M."/>
            <person name="Joardar V.S."/>
            <person name="Kiel J.A.K.W."/>
            <person name="Kovalchuk A."/>
            <person name="Martin J.F."/>
            <person name="Nierman W.C."/>
            <person name="Nijland J.G."/>
            <person name="Pronk J.T."/>
            <person name="Roubos J.A."/>
            <person name="van der Klei I.J."/>
            <person name="van Peij N.N.M.E."/>
            <person name="Veenhuis M."/>
            <person name="von Doehren H."/>
            <person name="Wagner C."/>
            <person name="Wortman J.R."/>
            <person name="Bovenberg R.A.L."/>
        </authorList>
    </citation>
    <scope>NUCLEOTIDE SEQUENCE [LARGE SCALE GENOMIC DNA]</scope>
    <source>
        <strain evidence="2">ATCC 28089 / DSM 1075 / NRRL 1951 / Wisconsin 54-1255</strain>
    </source>
</reference>
<organism evidence="1 2">
    <name type="scientific">Penicillium rubens (strain ATCC 28089 / DSM 1075 / NRRL 1951 / Wisconsin 54-1255)</name>
    <name type="common">Penicillium chrysogenum</name>
    <dbReference type="NCBI Taxonomy" id="500485"/>
    <lineage>
        <taxon>Eukaryota</taxon>
        <taxon>Fungi</taxon>
        <taxon>Dikarya</taxon>
        <taxon>Ascomycota</taxon>
        <taxon>Pezizomycotina</taxon>
        <taxon>Eurotiomycetes</taxon>
        <taxon>Eurotiomycetidae</taxon>
        <taxon>Eurotiales</taxon>
        <taxon>Aspergillaceae</taxon>
        <taxon>Penicillium</taxon>
        <taxon>Penicillium chrysogenum species complex</taxon>
    </lineage>
</organism>
<dbReference type="VEuPathDB" id="FungiDB:PCH_Pc12g00310"/>
<dbReference type="HOGENOM" id="CLU_987314_0_0_1"/>
<keyword evidence="2" id="KW-1185">Reference proteome</keyword>